<dbReference type="Proteomes" id="UP000025227">
    <property type="component" value="Unplaced"/>
</dbReference>
<keyword evidence="2" id="KW-1185">Reference proteome</keyword>
<protein>
    <submittedName>
        <fullName evidence="3">Uncharacterized protein</fullName>
    </submittedName>
</protein>
<feature type="signal peptide" evidence="1">
    <location>
        <begin position="1"/>
        <end position="21"/>
    </location>
</feature>
<keyword evidence="1" id="KW-0732">Signal</keyword>
<accession>A0A7I4Y4K7</accession>
<evidence type="ECO:0000313" key="3">
    <source>
        <dbReference type="WBParaSite" id="HCON_00055020-00001"/>
    </source>
</evidence>
<dbReference type="WBParaSite" id="HCON_00055020-00001">
    <property type="protein sequence ID" value="HCON_00055020-00001"/>
    <property type="gene ID" value="HCON_00055020"/>
</dbReference>
<feature type="chain" id="PRO_5029836620" evidence="1">
    <location>
        <begin position="22"/>
        <end position="82"/>
    </location>
</feature>
<evidence type="ECO:0000313" key="2">
    <source>
        <dbReference type="Proteomes" id="UP000025227"/>
    </source>
</evidence>
<organism evidence="2 3">
    <name type="scientific">Haemonchus contortus</name>
    <name type="common">Barber pole worm</name>
    <dbReference type="NCBI Taxonomy" id="6289"/>
    <lineage>
        <taxon>Eukaryota</taxon>
        <taxon>Metazoa</taxon>
        <taxon>Ecdysozoa</taxon>
        <taxon>Nematoda</taxon>
        <taxon>Chromadorea</taxon>
        <taxon>Rhabditida</taxon>
        <taxon>Rhabditina</taxon>
        <taxon>Rhabditomorpha</taxon>
        <taxon>Strongyloidea</taxon>
        <taxon>Trichostrongylidae</taxon>
        <taxon>Haemonchus</taxon>
    </lineage>
</organism>
<dbReference type="AlphaFoldDB" id="A0A7I4Y4K7"/>
<proteinExistence type="predicted"/>
<reference evidence="3" key="1">
    <citation type="submission" date="2020-12" db="UniProtKB">
        <authorList>
            <consortium name="WormBaseParasite"/>
        </authorList>
    </citation>
    <scope>IDENTIFICATION</scope>
    <source>
        <strain evidence="3">MHco3</strain>
    </source>
</reference>
<evidence type="ECO:0000256" key="1">
    <source>
        <dbReference type="SAM" id="SignalP"/>
    </source>
</evidence>
<sequence length="82" mass="9685">MIPWQLFIFLLIALSASDVMALPLRPEMTELRRIKRQQQMQLFANRPWWGFMGNDSSFSYNSYNWSVNQWGSSDWDGFNGFG</sequence>
<name>A0A7I4Y4K7_HAECO</name>